<organism evidence="9">
    <name type="scientific">Grosmannia clavigera (strain kw1407 / UAMH 11150)</name>
    <name type="common">Blue stain fungus</name>
    <name type="synonym">Graphiocladiella clavigera</name>
    <dbReference type="NCBI Taxonomy" id="655863"/>
    <lineage>
        <taxon>Eukaryota</taxon>
        <taxon>Fungi</taxon>
        <taxon>Dikarya</taxon>
        <taxon>Ascomycota</taxon>
        <taxon>Pezizomycotina</taxon>
        <taxon>Sordariomycetes</taxon>
        <taxon>Sordariomycetidae</taxon>
        <taxon>Ophiostomatales</taxon>
        <taxon>Ophiostomataceae</taxon>
        <taxon>Leptographium</taxon>
    </lineage>
</organism>
<feature type="domain" description="Purple acid phosphatase C-terminal" evidence="6">
    <location>
        <begin position="536"/>
        <end position="599"/>
    </location>
</feature>
<reference evidence="8 9" key="1">
    <citation type="journal article" date="2011" name="Proc. Natl. Acad. Sci. U.S.A.">
        <title>Genome and transcriptome analyses of the mountain pine beetle-fungal symbiont Grosmannia clavigera, a lodgepole pine pathogen.</title>
        <authorList>
            <person name="DiGuistini S."/>
            <person name="Wang Y."/>
            <person name="Liao N.Y."/>
            <person name="Taylor G."/>
            <person name="Tanguay P."/>
            <person name="Feau N."/>
            <person name="Henrissat B."/>
            <person name="Chan S.K."/>
            <person name="Hesse-Orce U."/>
            <person name="Alamouti S.M."/>
            <person name="Tsui C.K.M."/>
            <person name="Docking R.T."/>
            <person name="Levasseur A."/>
            <person name="Haridas S."/>
            <person name="Robertson G."/>
            <person name="Birol I."/>
            <person name="Holt R.A."/>
            <person name="Marra M.A."/>
            <person name="Hamelin R.C."/>
            <person name="Hirst M."/>
            <person name="Jones S.J.M."/>
            <person name="Bohlmann J."/>
            <person name="Breuil C."/>
        </authorList>
    </citation>
    <scope>NUCLEOTIDE SEQUENCE [LARGE SCALE GENOMIC DNA]</scope>
    <source>
        <strain evidence="9">kw1407 / UAMH 11150</strain>
    </source>
</reference>
<evidence type="ECO:0000313" key="9">
    <source>
        <dbReference type="Proteomes" id="UP000007796"/>
    </source>
</evidence>
<accession>F0XBL4</accession>
<dbReference type="Pfam" id="PF16656">
    <property type="entry name" value="Pur_ac_phosph_N"/>
    <property type="match status" value="1"/>
</dbReference>
<keyword evidence="9" id="KW-1185">Reference proteome</keyword>
<dbReference type="Pfam" id="PF14008">
    <property type="entry name" value="Metallophos_C"/>
    <property type="match status" value="1"/>
</dbReference>
<dbReference type="InterPro" id="IPR014390">
    <property type="entry name" value="Acid_Pase_Asper"/>
</dbReference>
<dbReference type="GO" id="GO:0003993">
    <property type="term" value="F:acid phosphatase activity"/>
    <property type="evidence" value="ECO:0007669"/>
    <property type="project" value="UniProtKB-EC"/>
</dbReference>
<dbReference type="InterPro" id="IPR041792">
    <property type="entry name" value="MPP_PAP"/>
</dbReference>
<dbReference type="EC" id="3.1.3.2" evidence="4"/>
<dbReference type="Pfam" id="PF00149">
    <property type="entry name" value="Metallophos"/>
    <property type="match status" value="1"/>
</dbReference>
<dbReference type="PIRSF" id="PIRSF000900">
    <property type="entry name" value="Acid_Ptase_Asper"/>
    <property type="match status" value="1"/>
</dbReference>
<feature type="chain" id="PRO_5005128762" description="Purple acid phosphatase" evidence="4">
    <location>
        <begin position="22"/>
        <end position="709"/>
    </location>
</feature>
<dbReference type="InterPro" id="IPR029052">
    <property type="entry name" value="Metallo-depent_PP-like"/>
</dbReference>
<dbReference type="InterPro" id="IPR025733">
    <property type="entry name" value="PAPs_C"/>
</dbReference>
<dbReference type="PANTHER" id="PTHR22953">
    <property type="entry name" value="ACID PHOSPHATASE RELATED"/>
    <property type="match status" value="1"/>
</dbReference>
<evidence type="ECO:0000256" key="1">
    <source>
        <dbReference type="ARBA" id="ARBA00022729"/>
    </source>
</evidence>
<feature type="domain" description="Calcineurin-like phosphoesterase" evidence="5">
    <location>
        <begin position="275"/>
        <end position="503"/>
    </location>
</feature>
<evidence type="ECO:0000259" key="6">
    <source>
        <dbReference type="Pfam" id="PF14008"/>
    </source>
</evidence>
<comment type="similarity">
    <text evidence="4">Belongs to the metallophosphoesterase superfamily. Purple acid phosphatase family.</text>
</comment>
<dbReference type="InParanoid" id="F0XBL4"/>
<evidence type="ECO:0000256" key="3">
    <source>
        <dbReference type="ARBA" id="ARBA00023180"/>
    </source>
</evidence>
<keyword evidence="3" id="KW-0325">Glycoprotein</keyword>
<dbReference type="OrthoDB" id="45007at2759"/>
<dbReference type="Proteomes" id="UP000007796">
    <property type="component" value="Unassembled WGS sequence"/>
</dbReference>
<feature type="signal peptide" evidence="4">
    <location>
        <begin position="1"/>
        <end position="21"/>
    </location>
</feature>
<sequence length="709" mass="76731">MKTSQALSLAGTALLAATVNGAPTVDTTYPYTGPAIPVADWVDPTISGNGKGFPRLVEAPGVKPSSANPTNNVNVISLSYVPKGMNIHYQTPFGLGVLPSVKWGTSEAALLYTVTGQTHGYDRTPPCSMVAVTQCSQFFHEVQITDLQPDTTYYYQILAANGTTESDVLSFTTARAVGDHKPFSVAVLNDMGYTNAQGTFRHLNLAADDGLAFAWHGGDLSYADDWYSGILPCSDDWPVCYNGTSSSLPPGDYPNSYNEPLPAGEVPGQGGPYGGDMSVLYESNWDLWQQWVQNLTIRLPYMVMPGNHEAACAEFDGPNNELTAYLVDDKANGTAPKSELTYFSCPPSQRNYTAFQHRFRMPGSETGGVGNMWYSFDYGLAHFISLNGETDYAYSPEWPFIRDTDGVATEPRENQTYITDSGPFGYIKDNAYTKTEAYEQYQWLVRDLAAIDRSKTPWVFVMSHRPMYSTAYSSDQLHIRNAFEETLLQYGVDAYLAGHIHWYERMFPMGRNGTIDMASVAANDNNTYYTNTGVSMAHIVNGMAGNIESHSTLADGKVVLNLTAVLDQTHYGFSKLTVHNASVVTWDFVRGDGCGIGDSLTLIKRSNSTNNSTATPSSLGYNATHIASSSSTKSVSTRFPTGVSTTSVSIGSATIATTTPAGTADRATASISTTISGTVAIVTSGSLQQKTSIELASFAVLLCGVWYFT</sequence>
<dbReference type="EMBL" id="GL629756">
    <property type="protein sequence ID" value="EFX04943.1"/>
    <property type="molecule type" value="Genomic_DNA"/>
</dbReference>
<dbReference type="Gene3D" id="2.60.40.380">
    <property type="entry name" value="Purple acid phosphatase-like, N-terminal"/>
    <property type="match status" value="1"/>
</dbReference>
<dbReference type="AlphaFoldDB" id="F0XBL4"/>
<comment type="catalytic activity">
    <reaction evidence="4">
        <text>a phosphate monoester + H2O = an alcohol + phosphate</text>
        <dbReference type="Rhea" id="RHEA:15017"/>
        <dbReference type="ChEBI" id="CHEBI:15377"/>
        <dbReference type="ChEBI" id="CHEBI:30879"/>
        <dbReference type="ChEBI" id="CHEBI:43474"/>
        <dbReference type="ChEBI" id="CHEBI:67140"/>
        <dbReference type="EC" id="3.1.3.2"/>
    </reaction>
</comment>
<dbReference type="CDD" id="cd00839">
    <property type="entry name" value="MPP_PAPs"/>
    <property type="match status" value="1"/>
</dbReference>
<keyword evidence="1 4" id="KW-0732">Signal</keyword>
<dbReference type="InterPro" id="IPR004843">
    <property type="entry name" value="Calcineurin-like_PHP"/>
</dbReference>
<dbReference type="Gene3D" id="3.60.21.10">
    <property type="match status" value="1"/>
</dbReference>
<protein>
    <recommendedName>
        <fullName evidence="4">Purple acid phosphatase</fullName>
        <ecNumber evidence="4">3.1.3.2</ecNumber>
    </recommendedName>
</protein>
<evidence type="ECO:0000256" key="2">
    <source>
        <dbReference type="ARBA" id="ARBA00022801"/>
    </source>
</evidence>
<dbReference type="RefSeq" id="XP_014174425.1">
    <property type="nucleotide sequence ID" value="XM_014318950.1"/>
</dbReference>
<dbReference type="PANTHER" id="PTHR22953:SF153">
    <property type="entry name" value="PURPLE ACID PHOSPHATASE"/>
    <property type="match status" value="1"/>
</dbReference>
<dbReference type="GO" id="GO:0046872">
    <property type="term" value="F:metal ion binding"/>
    <property type="evidence" value="ECO:0007669"/>
    <property type="project" value="InterPro"/>
</dbReference>
<evidence type="ECO:0000256" key="4">
    <source>
        <dbReference type="RuleBase" id="RU361203"/>
    </source>
</evidence>
<dbReference type="SUPFAM" id="SSF56300">
    <property type="entry name" value="Metallo-dependent phosphatases"/>
    <property type="match status" value="1"/>
</dbReference>
<name>F0XBL4_GROCL</name>
<dbReference type="InterPro" id="IPR008963">
    <property type="entry name" value="Purple_acid_Pase-like_N"/>
</dbReference>
<dbReference type="GeneID" id="25978502"/>
<dbReference type="SUPFAM" id="SSF49363">
    <property type="entry name" value="Purple acid phosphatase, N-terminal domain"/>
    <property type="match status" value="1"/>
</dbReference>
<feature type="domain" description="Purple acid phosphatase N-terminal" evidence="7">
    <location>
        <begin position="79"/>
        <end position="173"/>
    </location>
</feature>
<proteinExistence type="inferred from homology"/>
<dbReference type="HOGENOM" id="CLU_013387_2_2_1"/>
<dbReference type="InterPro" id="IPR015914">
    <property type="entry name" value="PAPs_N"/>
</dbReference>
<dbReference type="InterPro" id="IPR039331">
    <property type="entry name" value="PAPs-like"/>
</dbReference>
<dbReference type="eggNOG" id="KOG1378">
    <property type="taxonomic scope" value="Eukaryota"/>
</dbReference>
<evidence type="ECO:0000259" key="5">
    <source>
        <dbReference type="Pfam" id="PF00149"/>
    </source>
</evidence>
<dbReference type="STRING" id="655863.F0XBL4"/>
<keyword evidence="2 4" id="KW-0378">Hydrolase</keyword>
<evidence type="ECO:0000259" key="7">
    <source>
        <dbReference type="Pfam" id="PF16656"/>
    </source>
</evidence>
<gene>
    <name evidence="8" type="ORF">CMQ_5205</name>
</gene>
<evidence type="ECO:0000313" key="8">
    <source>
        <dbReference type="EMBL" id="EFX04943.1"/>
    </source>
</evidence>